<evidence type="ECO:0000256" key="5">
    <source>
        <dbReference type="ARBA" id="ARBA00022692"/>
    </source>
</evidence>
<evidence type="ECO:0000256" key="2">
    <source>
        <dbReference type="ARBA" id="ARBA00007613"/>
    </source>
</evidence>
<comment type="similarity">
    <text evidence="2">Belongs to the outer membrane factor (OMF) (TC 1.B.17) family.</text>
</comment>
<dbReference type="EMBL" id="CP036281">
    <property type="protein sequence ID" value="QDU82469.1"/>
    <property type="molecule type" value="Genomic_DNA"/>
</dbReference>
<dbReference type="Pfam" id="PF02321">
    <property type="entry name" value="OEP"/>
    <property type="match status" value="1"/>
</dbReference>
<organism evidence="8 9">
    <name type="scientific">Polystyrenella longa</name>
    <dbReference type="NCBI Taxonomy" id="2528007"/>
    <lineage>
        <taxon>Bacteria</taxon>
        <taxon>Pseudomonadati</taxon>
        <taxon>Planctomycetota</taxon>
        <taxon>Planctomycetia</taxon>
        <taxon>Planctomycetales</taxon>
        <taxon>Planctomycetaceae</taxon>
        <taxon>Polystyrenella</taxon>
    </lineage>
</organism>
<dbReference type="InterPro" id="IPR003423">
    <property type="entry name" value="OMP_efflux"/>
</dbReference>
<keyword evidence="7" id="KW-0998">Cell outer membrane</keyword>
<evidence type="ECO:0000256" key="7">
    <source>
        <dbReference type="ARBA" id="ARBA00023237"/>
    </source>
</evidence>
<dbReference type="KEGG" id="plon:Pla110_42260"/>
<keyword evidence="9" id="KW-1185">Reference proteome</keyword>
<name>A0A518CTB7_9PLAN</name>
<keyword evidence="3" id="KW-0813">Transport</keyword>
<dbReference type="Proteomes" id="UP000317178">
    <property type="component" value="Chromosome"/>
</dbReference>
<evidence type="ECO:0000256" key="4">
    <source>
        <dbReference type="ARBA" id="ARBA00022452"/>
    </source>
</evidence>
<dbReference type="PANTHER" id="PTHR30026">
    <property type="entry name" value="OUTER MEMBRANE PROTEIN TOLC"/>
    <property type="match status" value="1"/>
</dbReference>
<dbReference type="GO" id="GO:1990281">
    <property type="term" value="C:efflux pump complex"/>
    <property type="evidence" value="ECO:0007669"/>
    <property type="project" value="TreeGrafter"/>
</dbReference>
<dbReference type="PANTHER" id="PTHR30026:SF21">
    <property type="entry name" value="SLR1270 PROTEIN"/>
    <property type="match status" value="1"/>
</dbReference>
<sequence>MAMGAWTVALILVTHCGCTTVREWTDSRSPKVTEDDHLIETDFQRFLSEDSPEEELVASDSHQSEVELNVLEESASEEKKEESQNSIKLVSEEVGNTAIASASDNEASEAEINALEFSGVTPGEIDQVNQELEFSETLQLLDVVRSVHDTYPALEILYLERQIANGKQLSAWGEFDTKLKGFSENQPSGYYQTYRQNAEVYQPIYHGGEFFGGYRIGRGDFEPWYLERQTNDGGEFKLGMRVPLLRNREIDNRRAELWRATYERQRVQPEIRSNLIYFVRDASVAYWTWVAAGQQVKVYEAALELSNKRNSKLKRRLETGDLDPPVFQDNVRSLRLREAKLIDRKRKLDQSAVKLSLYYRSPGGDPLLPVPALLPELQNLELIPSGELEVGLQKALASRPEIQVINAEIRKFSVDYAEARNDLLPNLDTQIQGKQDVGEPTSSKRDKSEFELEAGIYVEVPLQRRKARGKIQTSSAKIAQLNIKREFLKDKIIAEVQSAYAGVKAAEERIEKAVEARELAEYISEVERRKFDLGRSDLLAVFLREQYAIEAADGEIESRLEYQLALADYLAALADDLLSTF</sequence>
<dbReference type="SUPFAM" id="SSF56954">
    <property type="entry name" value="Outer membrane efflux proteins (OEP)"/>
    <property type="match status" value="1"/>
</dbReference>
<accession>A0A518CTB7</accession>
<evidence type="ECO:0000256" key="6">
    <source>
        <dbReference type="ARBA" id="ARBA00023136"/>
    </source>
</evidence>
<keyword evidence="5" id="KW-0812">Transmembrane</keyword>
<gene>
    <name evidence="8" type="ORF">Pla110_42260</name>
</gene>
<proteinExistence type="inferred from homology"/>
<evidence type="ECO:0000313" key="9">
    <source>
        <dbReference type="Proteomes" id="UP000317178"/>
    </source>
</evidence>
<comment type="subcellular location">
    <subcellularLocation>
        <location evidence="1">Cell outer membrane</location>
    </subcellularLocation>
</comment>
<protein>
    <submittedName>
        <fullName evidence="8">Outer membrane efflux protein</fullName>
    </submittedName>
</protein>
<keyword evidence="4" id="KW-1134">Transmembrane beta strand</keyword>
<dbReference type="GO" id="GO:0015562">
    <property type="term" value="F:efflux transmembrane transporter activity"/>
    <property type="evidence" value="ECO:0007669"/>
    <property type="project" value="InterPro"/>
</dbReference>
<keyword evidence="6" id="KW-0472">Membrane</keyword>
<reference evidence="8 9" key="1">
    <citation type="submission" date="2019-02" db="EMBL/GenBank/DDBJ databases">
        <title>Deep-cultivation of Planctomycetes and their phenomic and genomic characterization uncovers novel biology.</title>
        <authorList>
            <person name="Wiegand S."/>
            <person name="Jogler M."/>
            <person name="Boedeker C."/>
            <person name="Pinto D."/>
            <person name="Vollmers J."/>
            <person name="Rivas-Marin E."/>
            <person name="Kohn T."/>
            <person name="Peeters S.H."/>
            <person name="Heuer A."/>
            <person name="Rast P."/>
            <person name="Oberbeckmann S."/>
            <person name="Bunk B."/>
            <person name="Jeske O."/>
            <person name="Meyerdierks A."/>
            <person name="Storesund J.E."/>
            <person name="Kallscheuer N."/>
            <person name="Luecker S."/>
            <person name="Lage O.M."/>
            <person name="Pohl T."/>
            <person name="Merkel B.J."/>
            <person name="Hornburger P."/>
            <person name="Mueller R.-W."/>
            <person name="Bruemmer F."/>
            <person name="Labrenz M."/>
            <person name="Spormann A.M."/>
            <person name="Op den Camp H."/>
            <person name="Overmann J."/>
            <person name="Amann R."/>
            <person name="Jetten M.S.M."/>
            <person name="Mascher T."/>
            <person name="Medema M.H."/>
            <person name="Devos D.P."/>
            <person name="Kaster A.-K."/>
            <person name="Ovreas L."/>
            <person name="Rohde M."/>
            <person name="Galperin M.Y."/>
            <person name="Jogler C."/>
        </authorList>
    </citation>
    <scope>NUCLEOTIDE SEQUENCE [LARGE SCALE GENOMIC DNA]</scope>
    <source>
        <strain evidence="8 9">Pla110</strain>
    </source>
</reference>
<evidence type="ECO:0000256" key="3">
    <source>
        <dbReference type="ARBA" id="ARBA00022448"/>
    </source>
</evidence>
<dbReference type="GO" id="GO:0015288">
    <property type="term" value="F:porin activity"/>
    <property type="evidence" value="ECO:0007669"/>
    <property type="project" value="TreeGrafter"/>
</dbReference>
<dbReference type="AlphaFoldDB" id="A0A518CTB7"/>
<evidence type="ECO:0000313" key="8">
    <source>
        <dbReference type="EMBL" id="QDU82469.1"/>
    </source>
</evidence>
<dbReference type="InterPro" id="IPR051906">
    <property type="entry name" value="TolC-like"/>
</dbReference>
<dbReference type="GO" id="GO:0009279">
    <property type="term" value="C:cell outer membrane"/>
    <property type="evidence" value="ECO:0007669"/>
    <property type="project" value="UniProtKB-SubCell"/>
</dbReference>
<dbReference type="Gene3D" id="1.20.1600.10">
    <property type="entry name" value="Outer membrane efflux proteins (OEP)"/>
    <property type="match status" value="1"/>
</dbReference>
<evidence type="ECO:0000256" key="1">
    <source>
        <dbReference type="ARBA" id="ARBA00004442"/>
    </source>
</evidence>